<sequence length="49" mass="5115">MAQGAAADAGGAAANASTFDNCTHRAIQIGSPYSFEESLFHVSQTDHLF</sequence>
<dbReference type="AlphaFoldDB" id="A0A1I4B200"/>
<organism evidence="1 2">
    <name type="scientific">Shimia haliotis</name>
    <dbReference type="NCBI Taxonomy" id="1280847"/>
    <lineage>
        <taxon>Bacteria</taxon>
        <taxon>Pseudomonadati</taxon>
        <taxon>Pseudomonadota</taxon>
        <taxon>Alphaproteobacteria</taxon>
        <taxon>Rhodobacterales</taxon>
        <taxon>Roseobacteraceae</taxon>
    </lineage>
</organism>
<protein>
    <submittedName>
        <fullName evidence="1">Uncharacterized protein</fullName>
    </submittedName>
</protein>
<dbReference type="Proteomes" id="UP000198851">
    <property type="component" value="Unassembled WGS sequence"/>
</dbReference>
<name>A0A1I4B200_9RHOB</name>
<reference evidence="2" key="1">
    <citation type="submission" date="2016-10" db="EMBL/GenBank/DDBJ databases">
        <authorList>
            <person name="Varghese N."/>
            <person name="Submissions S."/>
        </authorList>
    </citation>
    <scope>NUCLEOTIDE SEQUENCE [LARGE SCALE GENOMIC DNA]</scope>
    <source>
        <strain evidence="2">DSM 28453</strain>
    </source>
</reference>
<dbReference type="EMBL" id="FOSZ01000001">
    <property type="protein sequence ID" value="SFK62815.1"/>
    <property type="molecule type" value="Genomic_DNA"/>
</dbReference>
<gene>
    <name evidence="1" type="ORF">SAMN04488036_101750</name>
</gene>
<accession>A0A1I4B200</accession>
<evidence type="ECO:0000313" key="2">
    <source>
        <dbReference type="Proteomes" id="UP000198851"/>
    </source>
</evidence>
<proteinExistence type="predicted"/>
<evidence type="ECO:0000313" key="1">
    <source>
        <dbReference type="EMBL" id="SFK62815.1"/>
    </source>
</evidence>
<keyword evidence="2" id="KW-1185">Reference proteome</keyword>